<dbReference type="Proteomes" id="UP001296104">
    <property type="component" value="Unassembled WGS sequence"/>
</dbReference>
<feature type="transmembrane region" description="Helical" evidence="6">
    <location>
        <begin position="237"/>
        <end position="260"/>
    </location>
</feature>
<feature type="compositionally biased region" description="Gly residues" evidence="5">
    <location>
        <begin position="398"/>
        <end position="409"/>
    </location>
</feature>
<comment type="caution">
    <text evidence="7">The sequence shown here is derived from an EMBL/GenBank/DDBJ whole genome shotgun (WGS) entry which is preliminary data.</text>
</comment>
<evidence type="ECO:0000256" key="6">
    <source>
        <dbReference type="SAM" id="Phobius"/>
    </source>
</evidence>
<dbReference type="GO" id="GO:0016020">
    <property type="term" value="C:membrane"/>
    <property type="evidence" value="ECO:0007669"/>
    <property type="project" value="UniProtKB-SubCell"/>
</dbReference>
<evidence type="ECO:0000256" key="2">
    <source>
        <dbReference type="ARBA" id="ARBA00022692"/>
    </source>
</evidence>
<feature type="region of interest" description="Disordered" evidence="5">
    <location>
        <begin position="396"/>
        <end position="535"/>
    </location>
</feature>
<feature type="compositionally biased region" description="Acidic residues" evidence="5">
    <location>
        <begin position="467"/>
        <end position="478"/>
    </location>
</feature>
<keyword evidence="4 6" id="KW-0472">Membrane</keyword>
<dbReference type="EMBL" id="CAVMBE010000043">
    <property type="protein sequence ID" value="CAK4031064.1"/>
    <property type="molecule type" value="Genomic_DNA"/>
</dbReference>
<feature type="transmembrane region" description="Helical" evidence="6">
    <location>
        <begin position="63"/>
        <end position="84"/>
    </location>
</feature>
<evidence type="ECO:0000256" key="5">
    <source>
        <dbReference type="SAM" id="MobiDB-lite"/>
    </source>
</evidence>
<evidence type="ECO:0000256" key="3">
    <source>
        <dbReference type="ARBA" id="ARBA00022989"/>
    </source>
</evidence>
<gene>
    <name evidence="7" type="ORF">LECACI_7A006222</name>
</gene>
<keyword evidence="3 6" id="KW-1133">Transmembrane helix</keyword>
<feature type="transmembrane region" description="Helical" evidence="6">
    <location>
        <begin position="201"/>
        <end position="225"/>
    </location>
</feature>
<feature type="transmembrane region" description="Helical" evidence="6">
    <location>
        <begin position="158"/>
        <end position="181"/>
    </location>
</feature>
<keyword evidence="2 6" id="KW-0812">Transmembrane</keyword>
<keyword evidence="8" id="KW-1185">Reference proteome</keyword>
<proteinExistence type="predicted"/>
<organism evidence="7 8">
    <name type="scientific">Lecanosticta acicola</name>
    <dbReference type="NCBI Taxonomy" id="111012"/>
    <lineage>
        <taxon>Eukaryota</taxon>
        <taxon>Fungi</taxon>
        <taxon>Dikarya</taxon>
        <taxon>Ascomycota</taxon>
        <taxon>Pezizomycotina</taxon>
        <taxon>Dothideomycetes</taxon>
        <taxon>Dothideomycetidae</taxon>
        <taxon>Mycosphaerellales</taxon>
        <taxon>Mycosphaerellaceae</taxon>
        <taxon>Lecanosticta</taxon>
    </lineage>
</organism>
<protein>
    <submittedName>
        <fullName evidence="7">LAZ1 1</fullName>
    </submittedName>
</protein>
<dbReference type="PANTHER" id="PTHR23423">
    <property type="entry name" value="ORGANIC SOLUTE TRANSPORTER-RELATED"/>
    <property type="match status" value="1"/>
</dbReference>
<evidence type="ECO:0000313" key="8">
    <source>
        <dbReference type="Proteomes" id="UP001296104"/>
    </source>
</evidence>
<dbReference type="InterPro" id="IPR005178">
    <property type="entry name" value="Ostalpha/TMEM184C"/>
</dbReference>
<feature type="compositionally biased region" description="Pro residues" evidence="5">
    <location>
        <begin position="519"/>
        <end position="535"/>
    </location>
</feature>
<dbReference type="SMART" id="SM01417">
    <property type="entry name" value="Solute_trans_a"/>
    <property type="match status" value="1"/>
</dbReference>
<dbReference type="AlphaFoldDB" id="A0AAI8Z230"/>
<sequence>MVACNRTLEDAHIIEDPLWQGFTFHHFGLFLAAVFGLISVVISLWLIMMHALHYLRPGEQKQIIRILFMIPIYSVVSFLSYLFYRKAIYFEVLRDCYEAFAISSFFALLCHYVAPNLHDQKDYFRTIQPKNWFWAVFGLQKCTGGENRGPFRKPRSGLTWFNIVWAGIFQYCFIRVTFTIVSVVSEALDRYCEASLNPAFAHIWVLAFESLAVTLAMFFVIQFYIQLKDDLAEHKPFLKVLSIKLVIFFSFWQTILISFVSSGNGPLQPTKTLAYQDIKIGIPSVALCIEMAGFSILHVFAYPWKPYSIKHMSHDPLTAAGAGYSGEAPKYQGGPLGLWALVDAFNPWDIIKASARGFRWMFVGVRHRHEDISYQPAKFGSTDTGYNGLGNATELRQGGVGGGGGGGGDAAYDDRTELLGHSPYPTAAGGARGAYEDVYQPPPHPPPPHHHHQAAGGMGTEFKPSDVYDDVDDDDDDYGGTRGYHPGMGPPPPPMMGSGGIVGTGPSGNGVHPAHRPGQTPPPPPPQQQPPPYPY</sequence>
<evidence type="ECO:0000256" key="4">
    <source>
        <dbReference type="ARBA" id="ARBA00023136"/>
    </source>
</evidence>
<accession>A0AAI8Z230</accession>
<name>A0AAI8Z230_9PEZI</name>
<evidence type="ECO:0000313" key="7">
    <source>
        <dbReference type="EMBL" id="CAK4031064.1"/>
    </source>
</evidence>
<feature type="transmembrane region" description="Helical" evidence="6">
    <location>
        <begin position="280"/>
        <end position="302"/>
    </location>
</feature>
<evidence type="ECO:0000256" key="1">
    <source>
        <dbReference type="ARBA" id="ARBA00004141"/>
    </source>
</evidence>
<feature type="compositionally biased region" description="Gly residues" evidence="5">
    <location>
        <begin position="497"/>
        <end position="508"/>
    </location>
</feature>
<reference evidence="7" key="1">
    <citation type="submission" date="2023-11" db="EMBL/GenBank/DDBJ databases">
        <authorList>
            <person name="Alioto T."/>
            <person name="Alioto T."/>
            <person name="Gomez Garrido J."/>
        </authorList>
    </citation>
    <scope>NUCLEOTIDE SEQUENCE</scope>
</reference>
<feature type="transmembrane region" description="Helical" evidence="6">
    <location>
        <begin position="96"/>
        <end position="114"/>
    </location>
</feature>
<comment type="subcellular location">
    <subcellularLocation>
        <location evidence="1">Membrane</location>
        <topology evidence="1">Multi-pass membrane protein</topology>
    </subcellularLocation>
</comment>
<feature type="transmembrane region" description="Helical" evidence="6">
    <location>
        <begin position="27"/>
        <end position="51"/>
    </location>
</feature>
<dbReference type="Pfam" id="PF03619">
    <property type="entry name" value="Solute_trans_a"/>
    <property type="match status" value="1"/>
</dbReference>